<accession>A0AA35KE25</accession>
<dbReference type="EMBL" id="OX395130">
    <property type="protein sequence ID" value="CAI5775846.1"/>
    <property type="molecule type" value="Genomic_DNA"/>
</dbReference>
<organism evidence="1 2">
    <name type="scientific">Podarcis lilfordi</name>
    <name type="common">Lilford's wall lizard</name>
    <dbReference type="NCBI Taxonomy" id="74358"/>
    <lineage>
        <taxon>Eukaryota</taxon>
        <taxon>Metazoa</taxon>
        <taxon>Chordata</taxon>
        <taxon>Craniata</taxon>
        <taxon>Vertebrata</taxon>
        <taxon>Euteleostomi</taxon>
        <taxon>Lepidosauria</taxon>
        <taxon>Squamata</taxon>
        <taxon>Bifurcata</taxon>
        <taxon>Unidentata</taxon>
        <taxon>Episquamata</taxon>
        <taxon>Laterata</taxon>
        <taxon>Lacertibaenia</taxon>
        <taxon>Lacertidae</taxon>
        <taxon>Podarcis</taxon>
    </lineage>
</organism>
<evidence type="ECO:0000313" key="1">
    <source>
        <dbReference type="EMBL" id="CAI5775846.1"/>
    </source>
</evidence>
<name>A0AA35KE25_9SAUR</name>
<dbReference type="AlphaFoldDB" id="A0AA35KE25"/>
<dbReference type="Proteomes" id="UP001178461">
    <property type="component" value="Chromosome 5"/>
</dbReference>
<gene>
    <name evidence="1" type="ORF">PODLI_1B026747</name>
</gene>
<proteinExistence type="predicted"/>
<evidence type="ECO:0000313" key="2">
    <source>
        <dbReference type="Proteomes" id="UP001178461"/>
    </source>
</evidence>
<sequence>MCSLNQPLWRLLHGSSYKDIDCTVECIIEKHCWVEFIFSEKLDSCNKAALVTKNIFRFHLCWPCIKSRLKIRPKIN</sequence>
<protein>
    <submittedName>
        <fullName evidence="1">Uncharacterized protein</fullName>
    </submittedName>
</protein>
<reference evidence="1" key="1">
    <citation type="submission" date="2022-12" db="EMBL/GenBank/DDBJ databases">
        <authorList>
            <person name="Alioto T."/>
            <person name="Alioto T."/>
            <person name="Gomez Garrido J."/>
        </authorList>
    </citation>
    <scope>NUCLEOTIDE SEQUENCE</scope>
</reference>
<keyword evidence="2" id="KW-1185">Reference proteome</keyword>